<proteinExistence type="predicted"/>
<name>A0A089NUV3_9HYPH</name>
<dbReference type="EMBL" id="CP003811">
    <property type="protein sequence ID" value="AIQ91177.1"/>
    <property type="molecule type" value="Genomic_DNA"/>
</dbReference>
<dbReference type="KEGG" id="mor:MOC_3422"/>
<protein>
    <submittedName>
        <fullName evidence="1">Protein of unassigned function</fullName>
    </submittedName>
</protein>
<evidence type="ECO:0000313" key="2">
    <source>
        <dbReference type="Proteomes" id="UP000029492"/>
    </source>
</evidence>
<dbReference type="Proteomes" id="UP000029492">
    <property type="component" value="Chromosome"/>
</dbReference>
<reference evidence="1 2" key="1">
    <citation type="journal article" date="2014" name="PLoS ONE">
        <title>Genome Information of Methylobacterium oryzae, a Plant-Probiotic Methylotroph in the Phyllosphere.</title>
        <authorList>
            <person name="Kwak M.J."/>
            <person name="Jeong H."/>
            <person name="Madhaiyan M."/>
            <person name="Lee Y."/>
            <person name="Sa T.M."/>
            <person name="Oh T.K."/>
            <person name="Kim J.F."/>
        </authorList>
    </citation>
    <scope>NUCLEOTIDE SEQUENCE [LARGE SCALE GENOMIC DNA]</scope>
    <source>
        <strain evidence="1 2">CBMB20</strain>
    </source>
</reference>
<organism evidence="1 2">
    <name type="scientific">Methylobacterium oryzae CBMB20</name>
    <dbReference type="NCBI Taxonomy" id="693986"/>
    <lineage>
        <taxon>Bacteria</taxon>
        <taxon>Pseudomonadati</taxon>
        <taxon>Pseudomonadota</taxon>
        <taxon>Alphaproteobacteria</taxon>
        <taxon>Hyphomicrobiales</taxon>
        <taxon>Methylobacteriaceae</taxon>
        <taxon>Methylobacterium</taxon>
    </lineage>
</organism>
<dbReference type="AlphaFoldDB" id="A0A089NUV3"/>
<gene>
    <name evidence="1" type="ORF">MOC_3422</name>
</gene>
<keyword evidence="2" id="KW-1185">Reference proteome</keyword>
<evidence type="ECO:0000313" key="1">
    <source>
        <dbReference type="EMBL" id="AIQ91177.1"/>
    </source>
</evidence>
<accession>A0A089NUV3</accession>
<sequence length="79" mass="9039">MAQAWWETVDEIKTTPYGPTGPELRLQKGVYHYYDGSPSEDGYRFIWYKNGRLQSRPARIDDMASIDALVTAGRAKGWV</sequence>
<dbReference type="HOGENOM" id="CLU_2602027_0_0_5"/>